<dbReference type="GO" id="GO:0008168">
    <property type="term" value="F:methyltransferase activity"/>
    <property type="evidence" value="ECO:0007669"/>
    <property type="project" value="UniProtKB-KW"/>
</dbReference>
<keyword evidence="7" id="KW-0694">RNA-binding</keyword>
<dbReference type="CDD" id="cd02440">
    <property type="entry name" value="AdoMet_MTases"/>
    <property type="match status" value="1"/>
</dbReference>
<evidence type="ECO:0000256" key="1">
    <source>
        <dbReference type="ARBA" id="ARBA00004496"/>
    </source>
</evidence>
<evidence type="ECO:0000313" key="10">
    <source>
        <dbReference type="EMBL" id="GHO50066.1"/>
    </source>
</evidence>
<reference evidence="10" key="1">
    <citation type="submission" date="2020-10" db="EMBL/GenBank/DDBJ databases">
        <title>Taxonomic study of unclassified bacteria belonging to the class Ktedonobacteria.</title>
        <authorList>
            <person name="Yabe S."/>
            <person name="Wang C.M."/>
            <person name="Zheng Y."/>
            <person name="Sakai Y."/>
            <person name="Cavaletti L."/>
            <person name="Monciardini P."/>
            <person name="Donadio S."/>
        </authorList>
    </citation>
    <scope>NUCLEOTIDE SEQUENCE</scope>
    <source>
        <strain evidence="10">SOSP1-1</strain>
    </source>
</reference>
<evidence type="ECO:0000256" key="5">
    <source>
        <dbReference type="ARBA" id="ARBA00022679"/>
    </source>
</evidence>
<dbReference type="AlphaFoldDB" id="A0A8J3MXK1"/>
<comment type="similarity">
    <text evidence="8">Belongs to the methyltransferase superfamily. RlmI family.</text>
</comment>
<dbReference type="InterPro" id="IPR041532">
    <property type="entry name" value="RlmI-like_PUA"/>
</dbReference>
<accession>A0A8J3MXK1</accession>
<dbReference type="CDD" id="cd21153">
    <property type="entry name" value="PUA_RlmI"/>
    <property type="match status" value="1"/>
</dbReference>
<evidence type="ECO:0000256" key="8">
    <source>
        <dbReference type="ARBA" id="ARBA00038091"/>
    </source>
</evidence>
<protein>
    <submittedName>
        <fullName evidence="10">Ribosomal RNA large subunit methyltransferase I</fullName>
    </submittedName>
</protein>
<keyword evidence="3" id="KW-0698">rRNA processing</keyword>
<feature type="domain" description="PUA" evidence="9">
    <location>
        <begin position="51"/>
        <end position="136"/>
    </location>
</feature>
<dbReference type="Pfam" id="PF17785">
    <property type="entry name" value="PUA_3"/>
    <property type="match status" value="1"/>
</dbReference>
<name>A0A8J3MXK1_9CHLR</name>
<keyword evidence="6" id="KW-0949">S-adenosyl-L-methionine</keyword>
<sequence>MLLVSLLISLVLSELPKATYDASPLQVCDNSEGKSITERASVLIVSSVQYPTASLKPHREESLLSRHLWIFSGALQQPPRWIEPGGLVDVKSATGQFVARGYYNPRTDIAIRILTHESAEIIDSDFFRKRVRDAMRLREVFEPQSTNAYRLIHSEGDGLPGLVIDCYADVLVAQVHTLGMERLLPLLIEPLMEETGARGLLLRNESQSRRREGLEVEEPRVIAGEVPQQVEIVENGVRFIVDPWRGQKTGFFLDQRDKREALRKYARDGRVLNCFCYSGGFSVYAALSDERTRTVSVDVSAPAIEAARQHFSLNGLDPKQHEFQTDDVFAYLEQAVERGEQFDVVVLDPPAFAKNQGARTQALKAYRRLNTLGMQVLRPGGILLTCSCSGVIGMDDLLGVVSNSAQRQKRSVQLLESYTHGVDHPTNLAMPETNYLKTIFCRVL</sequence>
<dbReference type="EMBL" id="BNJF01000007">
    <property type="protein sequence ID" value="GHO50066.1"/>
    <property type="molecule type" value="Genomic_DNA"/>
</dbReference>
<dbReference type="InterPro" id="IPR029063">
    <property type="entry name" value="SAM-dependent_MTases_sf"/>
</dbReference>
<dbReference type="SUPFAM" id="SSF88697">
    <property type="entry name" value="PUA domain-like"/>
    <property type="match status" value="1"/>
</dbReference>
<dbReference type="Gene3D" id="2.30.130.10">
    <property type="entry name" value="PUA domain"/>
    <property type="match status" value="1"/>
</dbReference>
<evidence type="ECO:0000256" key="4">
    <source>
        <dbReference type="ARBA" id="ARBA00022603"/>
    </source>
</evidence>
<dbReference type="Gene3D" id="3.30.750.80">
    <property type="entry name" value="RNA methyltransferase domain (HRMD) like"/>
    <property type="match status" value="1"/>
</dbReference>
<evidence type="ECO:0000256" key="7">
    <source>
        <dbReference type="ARBA" id="ARBA00022884"/>
    </source>
</evidence>
<dbReference type="CDD" id="cd11572">
    <property type="entry name" value="RlmI_M_like"/>
    <property type="match status" value="1"/>
</dbReference>
<keyword evidence="11" id="KW-1185">Reference proteome</keyword>
<keyword evidence="2" id="KW-0963">Cytoplasm</keyword>
<dbReference type="InterPro" id="IPR015947">
    <property type="entry name" value="PUA-like_sf"/>
</dbReference>
<organism evidence="10 11">
    <name type="scientific">Ktedonospora formicarum</name>
    <dbReference type="NCBI Taxonomy" id="2778364"/>
    <lineage>
        <taxon>Bacteria</taxon>
        <taxon>Bacillati</taxon>
        <taxon>Chloroflexota</taxon>
        <taxon>Ktedonobacteria</taxon>
        <taxon>Ktedonobacterales</taxon>
        <taxon>Ktedonobacteraceae</taxon>
        <taxon>Ktedonospora</taxon>
    </lineage>
</organism>
<gene>
    <name evidence="10" type="primary">rlmI</name>
    <name evidence="10" type="ORF">KSX_82290</name>
</gene>
<evidence type="ECO:0000313" key="11">
    <source>
        <dbReference type="Proteomes" id="UP000612362"/>
    </source>
</evidence>
<dbReference type="InterPro" id="IPR036974">
    <property type="entry name" value="PUA_sf"/>
</dbReference>
<dbReference type="GO" id="GO:0005737">
    <property type="term" value="C:cytoplasm"/>
    <property type="evidence" value="ECO:0007669"/>
    <property type="project" value="UniProtKB-SubCell"/>
</dbReference>
<evidence type="ECO:0000256" key="6">
    <source>
        <dbReference type="ARBA" id="ARBA00022691"/>
    </source>
</evidence>
<dbReference type="PANTHER" id="PTHR42873">
    <property type="entry name" value="RIBOSOMAL RNA LARGE SUBUNIT METHYLTRANSFERASE"/>
    <property type="match status" value="1"/>
</dbReference>
<evidence type="ECO:0000256" key="2">
    <source>
        <dbReference type="ARBA" id="ARBA00022490"/>
    </source>
</evidence>
<evidence type="ECO:0000256" key="3">
    <source>
        <dbReference type="ARBA" id="ARBA00022552"/>
    </source>
</evidence>
<dbReference type="PANTHER" id="PTHR42873:SF1">
    <property type="entry name" value="S-ADENOSYLMETHIONINE-DEPENDENT METHYLTRANSFERASE DOMAIN-CONTAINING PROTEIN"/>
    <property type="match status" value="1"/>
</dbReference>
<dbReference type="Gene3D" id="3.40.50.150">
    <property type="entry name" value="Vaccinia Virus protein VP39"/>
    <property type="match status" value="1"/>
</dbReference>
<dbReference type="Proteomes" id="UP000612362">
    <property type="component" value="Unassembled WGS sequence"/>
</dbReference>
<dbReference type="GO" id="GO:0032259">
    <property type="term" value="P:methylation"/>
    <property type="evidence" value="ECO:0007669"/>
    <property type="project" value="UniProtKB-KW"/>
</dbReference>
<dbReference type="GO" id="GO:0006364">
    <property type="term" value="P:rRNA processing"/>
    <property type="evidence" value="ECO:0007669"/>
    <property type="project" value="UniProtKB-KW"/>
</dbReference>
<comment type="caution">
    <text evidence="10">The sequence shown here is derived from an EMBL/GenBank/DDBJ whole genome shotgun (WGS) entry which is preliminary data.</text>
</comment>
<dbReference type="InterPro" id="IPR002478">
    <property type="entry name" value="PUA"/>
</dbReference>
<dbReference type="SMART" id="SM00359">
    <property type="entry name" value="PUA"/>
    <property type="match status" value="1"/>
</dbReference>
<comment type="subcellular location">
    <subcellularLocation>
        <location evidence="1">Cytoplasm</location>
    </subcellularLocation>
</comment>
<keyword evidence="5" id="KW-0808">Transferase</keyword>
<dbReference type="GO" id="GO:0003723">
    <property type="term" value="F:RNA binding"/>
    <property type="evidence" value="ECO:0007669"/>
    <property type="project" value="UniProtKB-KW"/>
</dbReference>
<dbReference type="SUPFAM" id="SSF53335">
    <property type="entry name" value="S-adenosyl-L-methionine-dependent methyltransferases"/>
    <property type="match status" value="1"/>
</dbReference>
<dbReference type="InterPro" id="IPR019614">
    <property type="entry name" value="SAM-dep_methyl-trfase"/>
</dbReference>
<evidence type="ECO:0000259" key="9">
    <source>
        <dbReference type="SMART" id="SM00359"/>
    </source>
</evidence>
<keyword evidence="4 10" id="KW-0489">Methyltransferase</keyword>
<dbReference type="PROSITE" id="PS50890">
    <property type="entry name" value="PUA"/>
    <property type="match status" value="1"/>
</dbReference>
<dbReference type="Pfam" id="PF10672">
    <property type="entry name" value="Methyltrans_SAM"/>
    <property type="match status" value="1"/>
</dbReference>
<proteinExistence type="inferred from homology"/>